<dbReference type="SUPFAM" id="SSF57716">
    <property type="entry name" value="Glucocorticoid receptor-like (DNA-binding domain)"/>
    <property type="match status" value="1"/>
</dbReference>
<evidence type="ECO:0000256" key="15">
    <source>
        <dbReference type="RuleBase" id="RU004165"/>
    </source>
</evidence>
<feature type="active site" description="Proton acceptor" evidence="11 12">
    <location>
        <position position="106"/>
    </location>
</feature>
<dbReference type="GO" id="GO:0004797">
    <property type="term" value="F:thymidine kinase activity"/>
    <property type="evidence" value="ECO:0007669"/>
    <property type="project" value="UniProtKB-UniRule"/>
</dbReference>
<evidence type="ECO:0000256" key="6">
    <source>
        <dbReference type="ARBA" id="ARBA00022723"/>
    </source>
</evidence>
<keyword evidence="6 11" id="KW-0479">Metal-binding</keyword>
<reference evidence="16 17" key="1">
    <citation type="journal article" date="2015" name="Genome Announc.">
        <title>Draft Genome Sequence of a Heterotrophic Facultative Anaerobic Thermophilic Bacterium, Ardenticatena maritima Strain 110ST.</title>
        <authorList>
            <person name="Kawaichi S."/>
            <person name="Yoshida T."/>
            <person name="Sako Y."/>
            <person name="Nakamura R."/>
        </authorList>
    </citation>
    <scope>NUCLEOTIDE SEQUENCE [LARGE SCALE GENOMIC DNA]</scope>
    <source>
        <strain evidence="16 17">110S</strain>
    </source>
</reference>
<keyword evidence="8 11" id="KW-0418">Kinase</keyword>
<dbReference type="FunFam" id="3.30.60.20:FF:000026">
    <property type="entry name" value="Thymidine kinase"/>
    <property type="match status" value="1"/>
</dbReference>
<dbReference type="GO" id="GO:0046104">
    <property type="term" value="P:thymidine metabolic process"/>
    <property type="evidence" value="ECO:0007669"/>
    <property type="project" value="TreeGrafter"/>
</dbReference>
<dbReference type="GO" id="GO:0008270">
    <property type="term" value="F:zinc ion binding"/>
    <property type="evidence" value="ECO:0007669"/>
    <property type="project" value="UniProtKB-UniRule"/>
</dbReference>
<dbReference type="SUPFAM" id="SSF52540">
    <property type="entry name" value="P-loop containing nucleoside triphosphate hydrolases"/>
    <property type="match status" value="1"/>
</dbReference>
<evidence type="ECO:0000256" key="10">
    <source>
        <dbReference type="ARBA" id="ARBA00022840"/>
    </source>
</evidence>
<feature type="binding site" evidence="11">
    <location>
        <position position="203"/>
    </location>
    <ligand>
        <name>Zn(2+)</name>
        <dbReference type="ChEBI" id="CHEBI:29105"/>
    </ligand>
</feature>
<keyword evidence="9 11" id="KW-0862">Zinc</keyword>
<keyword evidence="10 11" id="KW-0067">ATP-binding</keyword>
<dbReference type="Gene3D" id="3.30.60.20">
    <property type="match status" value="1"/>
</dbReference>
<gene>
    <name evidence="11 16" type="primary">tdk</name>
    <name evidence="16" type="ORF">ARMA_2869</name>
</gene>
<feature type="binding site" evidence="13">
    <location>
        <begin position="188"/>
        <end position="191"/>
    </location>
    <ligand>
        <name>substrate</name>
    </ligand>
</feature>
<dbReference type="PROSITE" id="PS00603">
    <property type="entry name" value="TK_CELLULAR_TYPE"/>
    <property type="match status" value="1"/>
</dbReference>
<dbReference type="InterPro" id="IPR027417">
    <property type="entry name" value="P-loop_NTPase"/>
</dbReference>
<feature type="binding site" evidence="11">
    <location>
        <position position="162"/>
    </location>
    <ligand>
        <name>Zn(2+)</name>
        <dbReference type="ChEBI" id="CHEBI:29105"/>
    </ligand>
</feature>
<keyword evidence="3 11" id="KW-0963">Cytoplasm</keyword>
<feature type="binding site" evidence="13">
    <location>
        <position position="196"/>
    </location>
    <ligand>
        <name>substrate</name>
    </ligand>
</feature>
<dbReference type="STRING" id="872965.SE16_06065"/>
<evidence type="ECO:0000256" key="9">
    <source>
        <dbReference type="ARBA" id="ARBA00022833"/>
    </source>
</evidence>
<evidence type="ECO:0000256" key="3">
    <source>
        <dbReference type="ARBA" id="ARBA00022490"/>
    </source>
</evidence>
<keyword evidence="4 11" id="KW-0237">DNA synthesis</keyword>
<evidence type="ECO:0000256" key="4">
    <source>
        <dbReference type="ARBA" id="ARBA00022634"/>
    </source>
</evidence>
<protein>
    <recommendedName>
        <fullName evidence="2 11">Thymidine kinase</fullName>
        <ecNumber evidence="2 11">2.7.1.21</ecNumber>
    </recommendedName>
</protein>
<keyword evidence="5 11" id="KW-0808">Transferase</keyword>
<keyword evidence="7 11" id="KW-0547">Nucleotide-binding</keyword>
<evidence type="ECO:0000256" key="11">
    <source>
        <dbReference type="HAMAP-Rule" id="MF_00124"/>
    </source>
</evidence>
<evidence type="ECO:0000256" key="13">
    <source>
        <dbReference type="PIRSR" id="PIRSR035805-2"/>
    </source>
</evidence>
<dbReference type="InParanoid" id="A0A0M8KBY1"/>
<evidence type="ECO:0000256" key="5">
    <source>
        <dbReference type="ARBA" id="ARBA00022679"/>
    </source>
</evidence>
<dbReference type="InterPro" id="IPR001267">
    <property type="entry name" value="Thymidine_kinase"/>
</dbReference>
<dbReference type="Proteomes" id="UP000037784">
    <property type="component" value="Unassembled WGS sequence"/>
</dbReference>
<accession>A0A0M8KBY1</accession>
<dbReference type="HAMAP" id="MF_00124">
    <property type="entry name" value="Thymidine_kinase"/>
    <property type="match status" value="1"/>
</dbReference>
<dbReference type="GO" id="GO:0005524">
    <property type="term" value="F:ATP binding"/>
    <property type="evidence" value="ECO:0007669"/>
    <property type="project" value="UniProtKB-UniRule"/>
</dbReference>
<comment type="subcellular location">
    <subcellularLocation>
        <location evidence="11">Cytoplasm</location>
    </subcellularLocation>
</comment>
<evidence type="ECO:0000313" key="16">
    <source>
        <dbReference type="EMBL" id="GAP64446.1"/>
    </source>
</evidence>
<sequence>MTLQHIQRGTIAQGGRMPQRFPVGGVVELICGSMFSGKTEELIRRVRRAQIARQKVQVFKPSIDDRYHSTRVASHTGMQIDAIPVEHAEDILRLLEPDTQVVAIDEVQFFDWHIATVVNTLADRGVRVIAAGLDLDFRGEPFGPMPLLLAQAEVVDKLSAICVKCGAPASRTQRLIDGRPAFYEDPVIMVGADEVYEARCRQCHEVPRRADEA</sequence>
<evidence type="ECO:0000256" key="14">
    <source>
        <dbReference type="RuleBase" id="RU000544"/>
    </source>
</evidence>
<dbReference type="Gene3D" id="3.40.50.300">
    <property type="entry name" value="P-loop containing nucleotide triphosphate hydrolases"/>
    <property type="match status" value="1"/>
</dbReference>
<dbReference type="Pfam" id="PF00265">
    <property type="entry name" value="TK"/>
    <property type="match status" value="1"/>
</dbReference>
<dbReference type="NCBIfam" id="NF003296">
    <property type="entry name" value="PRK04296.1-1"/>
    <property type="match status" value="1"/>
</dbReference>
<proteinExistence type="inferred from homology"/>
<feature type="binding site" evidence="11">
    <location>
        <begin position="105"/>
        <end position="108"/>
    </location>
    <ligand>
        <name>ATP</name>
        <dbReference type="ChEBI" id="CHEBI:30616"/>
    </ligand>
</feature>
<dbReference type="EMBL" id="BBZA01000265">
    <property type="protein sequence ID" value="GAP64446.1"/>
    <property type="molecule type" value="Genomic_DNA"/>
</dbReference>
<dbReference type="EC" id="2.7.1.21" evidence="2 11"/>
<reference evidence="17" key="2">
    <citation type="submission" date="2015-08" db="EMBL/GenBank/DDBJ databases">
        <title>Draft Genome Sequence of a Heterotrophic Facultative Anaerobic Bacterium Ardenticatena maritima Strain 110S.</title>
        <authorList>
            <person name="Kawaichi S."/>
            <person name="Yoshida T."/>
            <person name="Sako Y."/>
            <person name="Nakamura R."/>
        </authorList>
    </citation>
    <scope>NUCLEOTIDE SEQUENCE [LARGE SCALE GENOMIC DNA]</scope>
    <source>
        <strain evidence="17">110S</strain>
    </source>
</reference>
<dbReference type="PANTHER" id="PTHR11441">
    <property type="entry name" value="THYMIDINE KINASE"/>
    <property type="match status" value="1"/>
</dbReference>
<dbReference type="GO" id="GO:0005829">
    <property type="term" value="C:cytosol"/>
    <property type="evidence" value="ECO:0007669"/>
    <property type="project" value="TreeGrafter"/>
</dbReference>
<feature type="binding site" evidence="11">
    <location>
        <position position="165"/>
    </location>
    <ligand>
        <name>Zn(2+)</name>
        <dbReference type="ChEBI" id="CHEBI:29105"/>
    </ligand>
</feature>
<comment type="caution">
    <text evidence="16">The sequence shown here is derived from an EMBL/GenBank/DDBJ whole genome shotgun (WGS) entry which is preliminary data.</text>
</comment>
<evidence type="ECO:0000256" key="8">
    <source>
        <dbReference type="ARBA" id="ARBA00022777"/>
    </source>
</evidence>
<dbReference type="PIRSF" id="PIRSF035805">
    <property type="entry name" value="TK_cell"/>
    <property type="match status" value="1"/>
</dbReference>
<name>A0A0M8KBY1_9CHLR</name>
<evidence type="ECO:0000256" key="7">
    <source>
        <dbReference type="ARBA" id="ARBA00022741"/>
    </source>
</evidence>
<dbReference type="InterPro" id="IPR020633">
    <property type="entry name" value="Thymidine_kinase_CS"/>
</dbReference>
<comment type="similarity">
    <text evidence="1 11 15">Belongs to the thymidine kinase family.</text>
</comment>
<comment type="subunit">
    <text evidence="11">Homotetramer.</text>
</comment>
<dbReference type="AlphaFoldDB" id="A0A0M8KBY1"/>
<dbReference type="GO" id="GO:0071897">
    <property type="term" value="P:DNA biosynthetic process"/>
    <property type="evidence" value="ECO:0007669"/>
    <property type="project" value="UniProtKB-KW"/>
</dbReference>
<feature type="binding site" evidence="11">
    <location>
        <position position="200"/>
    </location>
    <ligand>
        <name>Zn(2+)</name>
        <dbReference type="ChEBI" id="CHEBI:29105"/>
    </ligand>
</feature>
<dbReference type="PANTHER" id="PTHR11441:SF0">
    <property type="entry name" value="THYMIDINE KINASE, CYTOSOLIC"/>
    <property type="match status" value="1"/>
</dbReference>
<keyword evidence="17" id="KW-1185">Reference proteome</keyword>
<dbReference type="FunCoup" id="A0A0M8KBY1">
    <property type="interactions" value="209"/>
</dbReference>
<evidence type="ECO:0000313" key="17">
    <source>
        <dbReference type="Proteomes" id="UP000037784"/>
    </source>
</evidence>
<comment type="catalytic activity">
    <reaction evidence="11 14">
        <text>thymidine + ATP = dTMP + ADP + H(+)</text>
        <dbReference type="Rhea" id="RHEA:19129"/>
        <dbReference type="ChEBI" id="CHEBI:15378"/>
        <dbReference type="ChEBI" id="CHEBI:17748"/>
        <dbReference type="ChEBI" id="CHEBI:30616"/>
        <dbReference type="ChEBI" id="CHEBI:63528"/>
        <dbReference type="ChEBI" id="CHEBI:456216"/>
        <dbReference type="EC" id="2.7.1.21"/>
    </reaction>
</comment>
<evidence type="ECO:0000256" key="12">
    <source>
        <dbReference type="PIRSR" id="PIRSR035805-1"/>
    </source>
</evidence>
<dbReference type="FunFam" id="3.40.50.300:FF:000384">
    <property type="entry name" value="Thymidine kinase"/>
    <property type="match status" value="1"/>
</dbReference>
<evidence type="ECO:0000256" key="2">
    <source>
        <dbReference type="ARBA" id="ARBA00012118"/>
    </source>
</evidence>
<feature type="binding site" evidence="11">
    <location>
        <begin position="32"/>
        <end position="39"/>
    </location>
    <ligand>
        <name>ATP</name>
        <dbReference type="ChEBI" id="CHEBI:30616"/>
    </ligand>
</feature>
<organism evidence="16 17">
    <name type="scientific">Ardenticatena maritima</name>
    <dbReference type="NCBI Taxonomy" id="872965"/>
    <lineage>
        <taxon>Bacteria</taxon>
        <taxon>Bacillati</taxon>
        <taxon>Chloroflexota</taxon>
        <taxon>Ardenticatenia</taxon>
        <taxon>Ardenticatenales</taxon>
        <taxon>Ardenticatenaceae</taxon>
        <taxon>Ardenticatena</taxon>
    </lineage>
</organism>
<evidence type="ECO:0000256" key="1">
    <source>
        <dbReference type="ARBA" id="ARBA00007587"/>
    </source>
</evidence>